<proteinExistence type="predicted"/>
<evidence type="ECO:0000313" key="3">
    <source>
        <dbReference type="Proteomes" id="UP000091926"/>
    </source>
</evidence>
<feature type="region of interest" description="Disordered" evidence="1">
    <location>
        <begin position="1"/>
        <end position="73"/>
    </location>
</feature>
<reference evidence="2 3" key="1">
    <citation type="submission" date="2016-06" db="EMBL/GenBank/DDBJ databases">
        <title>Complete genome sequences of Bordetella bronchialis and Bordetella flabilis.</title>
        <authorList>
            <person name="LiPuma J.J."/>
            <person name="Spilker T."/>
        </authorList>
    </citation>
    <scope>NUCLEOTIDE SEQUENCE [LARGE SCALE GENOMIC DNA]</scope>
    <source>
        <strain evidence="2 3">AU10664</strain>
    </source>
</reference>
<evidence type="ECO:0000256" key="1">
    <source>
        <dbReference type="SAM" id="MobiDB-lite"/>
    </source>
</evidence>
<keyword evidence="3" id="KW-1185">Reference proteome</keyword>
<dbReference type="AlphaFoldDB" id="A0A193GMM3"/>
<feature type="compositionally biased region" description="Basic and acidic residues" evidence="1">
    <location>
        <begin position="1"/>
        <end position="10"/>
    </location>
</feature>
<gene>
    <name evidence="2" type="ORF">BAU07_17085</name>
</gene>
<dbReference type="EMBL" id="CP016172">
    <property type="protein sequence ID" value="ANN80564.1"/>
    <property type="molecule type" value="Genomic_DNA"/>
</dbReference>
<feature type="compositionally biased region" description="Basic and acidic residues" evidence="1">
    <location>
        <begin position="30"/>
        <end position="39"/>
    </location>
</feature>
<sequence>MAGRRTDGGTEGKVFPPDSPVDVPNLPQPPHDDASDAAHEAAQPVADRKTDSSWADNTQPAPDKKNVRTSNIF</sequence>
<dbReference type="Proteomes" id="UP000091926">
    <property type="component" value="Chromosome"/>
</dbReference>
<dbReference type="KEGG" id="bfz:BAU07_17085"/>
<organism evidence="2 3">
    <name type="scientific">Bordetella flabilis</name>
    <dbReference type="NCBI Taxonomy" id="463014"/>
    <lineage>
        <taxon>Bacteria</taxon>
        <taxon>Pseudomonadati</taxon>
        <taxon>Pseudomonadota</taxon>
        <taxon>Betaproteobacteria</taxon>
        <taxon>Burkholderiales</taxon>
        <taxon>Alcaligenaceae</taxon>
        <taxon>Bordetella</taxon>
    </lineage>
</organism>
<accession>A0A193GMM3</accession>
<protein>
    <submittedName>
        <fullName evidence="2">Uncharacterized protein</fullName>
    </submittedName>
</protein>
<name>A0A193GMM3_9BORD</name>
<evidence type="ECO:0000313" key="2">
    <source>
        <dbReference type="EMBL" id="ANN80564.1"/>
    </source>
</evidence>
<dbReference type="STRING" id="463014.BAU07_17085"/>